<protein>
    <recommendedName>
        <fullName evidence="3">IS66 family insertion sequence element accessory protein TnpB</fullName>
    </recommendedName>
</protein>
<dbReference type="AlphaFoldDB" id="A0A3R8UME2"/>
<evidence type="ECO:0000313" key="1">
    <source>
        <dbReference type="EMBL" id="RRT86639.1"/>
    </source>
</evidence>
<name>A0A3R8UME2_9FLAO</name>
<dbReference type="NCBIfam" id="NF047593">
    <property type="entry name" value="IS66_ISAeme5_TnpA"/>
    <property type="match status" value="1"/>
</dbReference>
<evidence type="ECO:0008006" key="3">
    <source>
        <dbReference type="Google" id="ProtNLM"/>
    </source>
</evidence>
<dbReference type="EMBL" id="RHPO01000075">
    <property type="protein sequence ID" value="RRT86639.1"/>
    <property type="molecule type" value="Genomic_DNA"/>
</dbReference>
<accession>A0A3R8UME2</accession>
<evidence type="ECO:0000313" key="2">
    <source>
        <dbReference type="Proteomes" id="UP000267844"/>
    </source>
</evidence>
<reference evidence="1 2" key="1">
    <citation type="submission" date="2018-10" db="EMBL/GenBank/DDBJ databases">
        <title>Transmission dynamics of multidrug resistant bacteria on intensive care unit surfaces.</title>
        <authorList>
            <person name="D'Souza A.W."/>
            <person name="Potter R.F."/>
            <person name="Wallace M."/>
            <person name="Shupe A."/>
            <person name="Patel S."/>
            <person name="Sun S."/>
            <person name="Gul D."/>
            <person name="Kwon J.H."/>
            <person name="Andleeb S."/>
            <person name="Burnham C.-A.D."/>
            <person name="Dantas G."/>
        </authorList>
    </citation>
    <scope>NUCLEOTIDE SEQUENCE [LARGE SCALE GENOMIC DNA]</scope>
    <source>
        <strain evidence="1 2">WF_348</strain>
    </source>
</reference>
<proteinExistence type="predicted"/>
<comment type="caution">
    <text evidence="1">The sequence shown here is derived from an EMBL/GenBank/DDBJ whole genome shotgun (WGS) entry which is preliminary data.</text>
</comment>
<sequence length="93" mass="10856">MTTQDNRTQRLAMIAHWQQSGKSKRAYCKENGISEAVFYYWLERSNEKKSKTGKFIAIKEETSQDEIELIYPNGVRLKVVNNLALLSQLIKLY</sequence>
<gene>
    <name evidence="1" type="ORF">EGI89_15365</name>
</gene>
<dbReference type="Proteomes" id="UP000267844">
    <property type="component" value="Unassembled WGS sequence"/>
</dbReference>
<organism evidence="1 2">
    <name type="scientific">Empedobacter falsenii</name>
    <dbReference type="NCBI Taxonomy" id="343874"/>
    <lineage>
        <taxon>Bacteria</taxon>
        <taxon>Pseudomonadati</taxon>
        <taxon>Bacteroidota</taxon>
        <taxon>Flavobacteriia</taxon>
        <taxon>Flavobacteriales</taxon>
        <taxon>Weeksellaceae</taxon>
        <taxon>Empedobacter</taxon>
    </lineage>
</organism>